<dbReference type="EMBL" id="JAHXZI010000001">
    <property type="protein sequence ID" value="MBW6432365.1"/>
    <property type="molecule type" value="Genomic_DNA"/>
</dbReference>
<protein>
    <submittedName>
        <fullName evidence="1">FXSXX-COOH protein</fullName>
    </submittedName>
</protein>
<comment type="caution">
    <text evidence="1">The sequence shown here is derived from an EMBL/GenBank/DDBJ whole genome shotgun (WGS) entry which is preliminary data.</text>
</comment>
<dbReference type="Proteomes" id="UP001519863">
    <property type="component" value="Unassembled WGS sequence"/>
</dbReference>
<sequence length="47" mass="4876">MIDLSDSSLADLVELTGQEDSALARALRRVTGDGRSGEPIAGFNSAL</sequence>
<keyword evidence="2" id="KW-1185">Reference proteome</keyword>
<proteinExistence type="predicted"/>
<dbReference type="InterPro" id="IPR026334">
    <property type="entry name" value="FxSxx-COOH"/>
</dbReference>
<name>A0ABS7AUB9_9ACTN</name>
<accession>A0ABS7AUB9</accession>
<reference evidence="1 2" key="1">
    <citation type="journal article" date="2013" name="Antonie Van Leeuwenhoek">
        <title>Actinoplanes hulinensis sp. nov., a novel actinomycete isolated from soybean root (Glycine max (L.) Merr).</title>
        <authorList>
            <person name="Shen Y."/>
            <person name="Liu C."/>
            <person name="Wang X."/>
            <person name="Zhao J."/>
            <person name="Jia F."/>
            <person name="Zhang Y."/>
            <person name="Wang L."/>
            <person name="Yang D."/>
            <person name="Xiang W."/>
        </authorList>
    </citation>
    <scope>NUCLEOTIDE SEQUENCE [LARGE SCALE GENOMIC DNA]</scope>
    <source>
        <strain evidence="1 2">NEAU-M9</strain>
    </source>
</reference>
<evidence type="ECO:0000313" key="2">
    <source>
        <dbReference type="Proteomes" id="UP001519863"/>
    </source>
</evidence>
<evidence type="ECO:0000313" key="1">
    <source>
        <dbReference type="EMBL" id="MBW6432365.1"/>
    </source>
</evidence>
<gene>
    <name evidence="1" type="primary">fxsA</name>
    <name evidence="1" type="ORF">KZ829_01220</name>
</gene>
<dbReference type="NCBIfam" id="TIGR04268">
    <property type="entry name" value="FxSxx-COOH"/>
    <property type="match status" value="1"/>
</dbReference>
<organism evidence="1 2">
    <name type="scientific">Actinoplanes hulinensis</name>
    <dbReference type="NCBI Taxonomy" id="1144547"/>
    <lineage>
        <taxon>Bacteria</taxon>
        <taxon>Bacillati</taxon>
        <taxon>Actinomycetota</taxon>
        <taxon>Actinomycetes</taxon>
        <taxon>Micromonosporales</taxon>
        <taxon>Micromonosporaceae</taxon>
        <taxon>Actinoplanes</taxon>
    </lineage>
</organism>